<keyword evidence="3" id="KW-1185">Reference proteome</keyword>
<organism evidence="2 3">
    <name type="scientific">Ancylostoma ceylanicum</name>
    <dbReference type="NCBI Taxonomy" id="53326"/>
    <lineage>
        <taxon>Eukaryota</taxon>
        <taxon>Metazoa</taxon>
        <taxon>Ecdysozoa</taxon>
        <taxon>Nematoda</taxon>
        <taxon>Chromadorea</taxon>
        <taxon>Rhabditida</taxon>
        <taxon>Rhabditina</taxon>
        <taxon>Rhabditomorpha</taxon>
        <taxon>Strongyloidea</taxon>
        <taxon>Ancylostomatidae</taxon>
        <taxon>Ancylostomatinae</taxon>
        <taxon>Ancylostoma</taxon>
    </lineage>
</organism>
<name>A0A016TG38_9BILA</name>
<comment type="caution">
    <text evidence="2">The sequence shown here is derived from an EMBL/GenBank/DDBJ whole genome shotgun (WGS) entry which is preliminary data.</text>
</comment>
<evidence type="ECO:0000256" key="1">
    <source>
        <dbReference type="SAM" id="MobiDB-lite"/>
    </source>
</evidence>
<sequence>MHRLINHIHEINIRVEKELRSSSEGASRRLENLRRDKSELKKAKDFYEERLKEIRRATQRDCSERSRRPHVRDQRSDSRRHQRERTTA</sequence>
<dbReference type="EMBL" id="JARK01001441">
    <property type="protein sequence ID" value="EYC01620.1"/>
    <property type="molecule type" value="Genomic_DNA"/>
</dbReference>
<gene>
    <name evidence="2" type="primary">Acey_s0105.g3657</name>
    <name evidence="2" type="ORF">Y032_0105g3657</name>
</gene>
<accession>A0A016TG38</accession>
<feature type="region of interest" description="Disordered" evidence="1">
    <location>
        <begin position="58"/>
        <end position="88"/>
    </location>
</feature>
<evidence type="ECO:0000313" key="3">
    <source>
        <dbReference type="Proteomes" id="UP000024635"/>
    </source>
</evidence>
<feature type="region of interest" description="Disordered" evidence="1">
    <location>
        <begin position="18"/>
        <end position="37"/>
    </location>
</feature>
<proteinExistence type="predicted"/>
<evidence type="ECO:0000313" key="2">
    <source>
        <dbReference type="EMBL" id="EYC01620.1"/>
    </source>
</evidence>
<reference evidence="3" key="1">
    <citation type="journal article" date="2015" name="Nat. Genet.">
        <title>The genome and transcriptome of the zoonotic hookworm Ancylostoma ceylanicum identify infection-specific gene families.</title>
        <authorList>
            <person name="Schwarz E.M."/>
            <person name="Hu Y."/>
            <person name="Antoshechkin I."/>
            <person name="Miller M.M."/>
            <person name="Sternberg P.W."/>
            <person name="Aroian R.V."/>
        </authorList>
    </citation>
    <scope>NUCLEOTIDE SEQUENCE</scope>
    <source>
        <strain evidence="3">HY135</strain>
    </source>
</reference>
<dbReference type="AlphaFoldDB" id="A0A016TG38"/>
<protein>
    <submittedName>
        <fullName evidence="2">Uncharacterized protein</fullName>
    </submittedName>
</protein>
<dbReference type="Proteomes" id="UP000024635">
    <property type="component" value="Unassembled WGS sequence"/>
</dbReference>